<evidence type="ECO:0000313" key="2">
    <source>
        <dbReference type="Proteomes" id="UP001055072"/>
    </source>
</evidence>
<protein>
    <submittedName>
        <fullName evidence="1">Glutathione transferase GTE1</fullName>
    </submittedName>
</protein>
<dbReference type="Proteomes" id="UP001055072">
    <property type="component" value="Unassembled WGS sequence"/>
</dbReference>
<name>A0ACB8TYH5_9APHY</name>
<organism evidence="1 2">
    <name type="scientific">Irpex rosettiformis</name>
    <dbReference type="NCBI Taxonomy" id="378272"/>
    <lineage>
        <taxon>Eukaryota</taxon>
        <taxon>Fungi</taxon>
        <taxon>Dikarya</taxon>
        <taxon>Basidiomycota</taxon>
        <taxon>Agaricomycotina</taxon>
        <taxon>Agaricomycetes</taxon>
        <taxon>Polyporales</taxon>
        <taxon>Irpicaceae</taxon>
        <taxon>Irpex</taxon>
    </lineage>
</organism>
<dbReference type="EMBL" id="MU274920">
    <property type="protein sequence ID" value="KAI0086966.1"/>
    <property type="molecule type" value="Genomic_DNA"/>
</dbReference>
<reference evidence="1" key="1">
    <citation type="journal article" date="2021" name="Environ. Microbiol.">
        <title>Gene family expansions and transcriptome signatures uncover fungal adaptations to wood decay.</title>
        <authorList>
            <person name="Hage H."/>
            <person name="Miyauchi S."/>
            <person name="Viragh M."/>
            <person name="Drula E."/>
            <person name="Min B."/>
            <person name="Chaduli D."/>
            <person name="Navarro D."/>
            <person name="Favel A."/>
            <person name="Norest M."/>
            <person name="Lesage-Meessen L."/>
            <person name="Balint B."/>
            <person name="Merenyi Z."/>
            <person name="de Eugenio L."/>
            <person name="Morin E."/>
            <person name="Martinez A.T."/>
            <person name="Baldrian P."/>
            <person name="Stursova M."/>
            <person name="Martinez M.J."/>
            <person name="Novotny C."/>
            <person name="Magnuson J.K."/>
            <person name="Spatafora J.W."/>
            <person name="Maurice S."/>
            <person name="Pangilinan J."/>
            <person name="Andreopoulos W."/>
            <person name="LaButti K."/>
            <person name="Hundley H."/>
            <person name="Na H."/>
            <person name="Kuo A."/>
            <person name="Barry K."/>
            <person name="Lipzen A."/>
            <person name="Henrissat B."/>
            <person name="Riley R."/>
            <person name="Ahrendt S."/>
            <person name="Nagy L.G."/>
            <person name="Grigoriev I.V."/>
            <person name="Martin F."/>
            <person name="Rosso M.N."/>
        </authorList>
    </citation>
    <scope>NUCLEOTIDE SEQUENCE</scope>
    <source>
        <strain evidence="1">CBS 384.51</strain>
    </source>
</reference>
<keyword evidence="2" id="KW-1185">Reference proteome</keyword>
<gene>
    <name evidence="1" type="ORF">BDY19DRAFT_319270</name>
</gene>
<comment type="caution">
    <text evidence="1">The sequence shown here is derived from an EMBL/GenBank/DDBJ whole genome shotgun (WGS) entry which is preliminary data.</text>
</comment>
<evidence type="ECO:0000313" key="1">
    <source>
        <dbReference type="EMBL" id="KAI0086966.1"/>
    </source>
</evidence>
<sequence length="248" mass="28788">MSAPIIFYDIPNKSPTCKAWSPNTWKVRFALNIKGLNYKTEWIEYPDIEALYHKLNLPAKYFKKDGSSYYCLPVIHDPSTNTTMLDSFDIIQYLDKTYPTTPPLITDELAPLHAAFVHAALPTVQYQLWNIVTLAVSNHLNERSEEYYRRTREADKGKKLEDICTEKEWKETEEGFGTVLKWLDRGGEGRELFLGDKISFPDLQIVGWLLWAKVSLGEDSVGWERICGWHGGRWKKIHDRLTPFMKVV</sequence>
<proteinExistence type="predicted"/>
<keyword evidence="1" id="KW-0808">Transferase</keyword>
<accession>A0ACB8TYH5</accession>